<accession>A0A1R1X896</accession>
<comment type="caution">
    <text evidence="2">The sequence shown here is derived from an EMBL/GenBank/DDBJ whole genome shotgun (WGS) entry which is preliminary data.</text>
</comment>
<gene>
    <name evidence="2" type="ORF">AYI70_g10079</name>
</gene>
<evidence type="ECO:0000313" key="3">
    <source>
        <dbReference type="Proteomes" id="UP000187283"/>
    </source>
</evidence>
<evidence type="ECO:0000256" key="1">
    <source>
        <dbReference type="SAM" id="MobiDB-lite"/>
    </source>
</evidence>
<feature type="region of interest" description="Disordered" evidence="1">
    <location>
        <begin position="181"/>
        <end position="200"/>
    </location>
</feature>
<dbReference type="EMBL" id="LSSN01004815">
    <property type="protein sequence ID" value="OMJ10835.1"/>
    <property type="molecule type" value="Genomic_DNA"/>
</dbReference>
<keyword evidence="3" id="KW-1185">Reference proteome</keyword>
<organism evidence="2 3">
    <name type="scientific">Smittium culicis</name>
    <dbReference type="NCBI Taxonomy" id="133412"/>
    <lineage>
        <taxon>Eukaryota</taxon>
        <taxon>Fungi</taxon>
        <taxon>Fungi incertae sedis</taxon>
        <taxon>Zoopagomycota</taxon>
        <taxon>Kickxellomycotina</taxon>
        <taxon>Harpellomycetes</taxon>
        <taxon>Harpellales</taxon>
        <taxon>Legeriomycetaceae</taxon>
        <taxon>Smittium</taxon>
    </lineage>
</organism>
<dbReference type="Proteomes" id="UP000187283">
    <property type="component" value="Unassembled WGS sequence"/>
</dbReference>
<dbReference type="OrthoDB" id="5667901at2759"/>
<reference evidence="2 3" key="1">
    <citation type="submission" date="2017-01" db="EMBL/GenBank/DDBJ databases">
        <authorList>
            <person name="Mah S.A."/>
            <person name="Swanson W.J."/>
            <person name="Moy G.W."/>
            <person name="Vacquier V.D."/>
        </authorList>
    </citation>
    <scope>NUCLEOTIDE SEQUENCE [LARGE SCALE GENOMIC DNA]</scope>
    <source>
        <strain evidence="2 3">GSMNP</strain>
    </source>
</reference>
<dbReference type="AlphaFoldDB" id="A0A1R1X896"/>
<evidence type="ECO:0000313" key="2">
    <source>
        <dbReference type="EMBL" id="OMJ10835.1"/>
    </source>
</evidence>
<name>A0A1R1X896_9FUNG</name>
<sequence>MDEDFGDFGDFEDFQGAQIDDSSFAATNTANQTFEFQKTSFQGDASANASGNFDKVNSGVSGDFNAFQIAESDTSKIISEMAPLFAKDSFTSEDLLQAVDNCTNIIYADVQPPSIQEIELPKDVQFSKSLENIRLFDIKAKISELEAALSKMEIPVFSQHDFMEILSDSFGLKHVIDTAPKESDKEYMSGKSSRRSSVATGDNMYTSKVLSSSNQLAQTSNSILKSVNNGTNKDKSGDIQMHSSKLEATEEIISFDEIKSILADSELALPSLNVLKRAMVSLNKLIRDALDEQSSLQNSSAAYNQAIQGLIDQAERIKLDSKNSASLSTTAAAAAKAAPNNSKPSTRFRFFK</sequence>
<proteinExistence type="predicted"/>
<protein>
    <submittedName>
        <fullName evidence="2">Uncharacterized protein</fullName>
    </submittedName>
</protein>